<dbReference type="EMBL" id="QTSX02001483">
    <property type="protein sequence ID" value="KAJ9081335.1"/>
    <property type="molecule type" value="Genomic_DNA"/>
</dbReference>
<keyword evidence="2" id="KW-1185">Reference proteome</keyword>
<dbReference type="Proteomes" id="UP001165960">
    <property type="component" value="Unassembled WGS sequence"/>
</dbReference>
<organism evidence="1 2">
    <name type="scientific">Entomophthora muscae</name>
    <dbReference type="NCBI Taxonomy" id="34485"/>
    <lineage>
        <taxon>Eukaryota</taxon>
        <taxon>Fungi</taxon>
        <taxon>Fungi incertae sedis</taxon>
        <taxon>Zoopagomycota</taxon>
        <taxon>Entomophthoromycotina</taxon>
        <taxon>Entomophthoromycetes</taxon>
        <taxon>Entomophthorales</taxon>
        <taxon>Entomophthoraceae</taxon>
        <taxon>Entomophthora</taxon>
    </lineage>
</organism>
<protein>
    <submittedName>
        <fullName evidence="1">Uncharacterized protein</fullName>
    </submittedName>
</protein>
<gene>
    <name evidence="1" type="ORF">DSO57_1015806</name>
</gene>
<comment type="caution">
    <text evidence="1">The sequence shown here is derived from an EMBL/GenBank/DDBJ whole genome shotgun (WGS) entry which is preliminary data.</text>
</comment>
<reference evidence="1" key="1">
    <citation type="submission" date="2022-04" db="EMBL/GenBank/DDBJ databases">
        <title>Genome of the entomopathogenic fungus Entomophthora muscae.</title>
        <authorList>
            <person name="Elya C."/>
            <person name="Lovett B.R."/>
            <person name="Lee E."/>
            <person name="Macias A.M."/>
            <person name="Hajek A.E."/>
            <person name="De Bivort B.L."/>
            <person name="Kasson M.T."/>
            <person name="De Fine Licht H.H."/>
            <person name="Stajich J.E."/>
        </authorList>
    </citation>
    <scope>NUCLEOTIDE SEQUENCE</scope>
    <source>
        <strain evidence="1">Berkeley</strain>
    </source>
</reference>
<name>A0ACC2U3C7_9FUNG</name>
<accession>A0ACC2U3C7</accession>
<proteinExistence type="predicted"/>
<evidence type="ECO:0000313" key="1">
    <source>
        <dbReference type="EMBL" id="KAJ9081335.1"/>
    </source>
</evidence>
<sequence>MGENQFPTSNQSIEQIMQSPRQAGNFAGRPPMRPPNGNNPNQMSNNGIVQLRAYQQAQMAIMNQAGFVRPNPFQTQQMSMMNMSRGPVNPFSPGMSGMMSNQNFQTPPGMMNMGIAQPPQMTALPPPNQAPNPAPQPAPQNSSRLPPTPSTPAPPLSVASSVPKSSHPPSRSASIPPVAPGSFGAPREVQEEVSEIDDLQGDHIFRDCLEALLGPEQENSDTNYWTKLVNNFFSPKAIYRHQYLGSGPNSRNHEFLSEFCMLPYMLQSSFNSGSTKTKFILSQPKFQRNGSFLRITYGKSEIVNQHPQAWAFLETSISIVFEGNGKMLAWDFVSKGAQEYISRTSLEQYVSSIKPRTSSTGNTENLNPASDFNSAFPPLTTDSSISRGLVDKLEVLSSTSLLAPLVEIQCALKRPISACCEMYFKDFGQPTKGSLPSSNSTPVMPNSRVTPKPRATPSNSTASIVMSPLNPVRQITNGSTLSLDSPSSQPDSAQTSFSLTPLQATSDLVDSSAPSKRGKGNTTAKGAPRKPRTAGNSTRARKPSSSTSKTPKTEVMFISHDVL</sequence>
<evidence type="ECO:0000313" key="2">
    <source>
        <dbReference type="Proteomes" id="UP001165960"/>
    </source>
</evidence>